<feature type="domain" description="CCHC-type" evidence="5">
    <location>
        <begin position="532"/>
        <end position="547"/>
    </location>
</feature>
<dbReference type="GO" id="GO:0003676">
    <property type="term" value="F:nucleic acid binding"/>
    <property type="evidence" value="ECO:0007669"/>
    <property type="project" value="InterPro"/>
</dbReference>
<protein>
    <submittedName>
        <fullName evidence="6">ATP-dependent DNA helicase Q4-like</fullName>
    </submittedName>
</protein>
<keyword evidence="6" id="KW-0067">ATP-binding</keyword>
<keyword evidence="6" id="KW-0547">Nucleotide-binding</keyword>
<dbReference type="Pfam" id="PF00098">
    <property type="entry name" value="zf-CCHC"/>
    <property type="match status" value="1"/>
</dbReference>
<gene>
    <name evidence="6" type="ORF">ElyMa_000814000</name>
</gene>
<evidence type="ECO:0000256" key="3">
    <source>
        <dbReference type="PROSITE-ProRule" id="PRU00047"/>
    </source>
</evidence>
<comment type="caution">
    <text evidence="6">The sequence shown here is derived from an EMBL/GenBank/DDBJ whole genome shotgun (WGS) entry which is preliminary data.</text>
</comment>
<dbReference type="GO" id="GO:0004386">
    <property type="term" value="F:helicase activity"/>
    <property type="evidence" value="ECO:0007669"/>
    <property type="project" value="UniProtKB-KW"/>
</dbReference>
<feature type="compositionally biased region" description="Polar residues" evidence="4">
    <location>
        <begin position="347"/>
        <end position="356"/>
    </location>
</feature>
<dbReference type="Gene3D" id="4.10.60.10">
    <property type="entry name" value="Zinc finger, CCHC-type"/>
    <property type="match status" value="1"/>
</dbReference>
<dbReference type="Gene3D" id="1.10.10.1460">
    <property type="match status" value="1"/>
</dbReference>
<reference evidence="6 7" key="1">
    <citation type="journal article" date="2021" name="Elife">
        <title>Chloroplast acquisition without the gene transfer in kleptoplastic sea slugs, Plakobranchus ocellatus.</title>
        <authorList>
            <person name="Maeda T."/>
            <person name="Takahashi S."/>
            <person name="Yoshida T."/>
            <person name="Shimamura S."/>
            <person name="Takaki Y."/>
            <person name="Nagai Y."/>
            <person name="Toyoda A."/>
            <person name="Suzuki Y."/>
            <person name="Arimoto A."/>
            <person name="Ishii H."/>
            <person name="Satoh N."/>
            <person name="Nishiyama T."/>
            <person name="Hasebe M."/>
            <person name="Maruyama T."/>
            <person name="Minagawa J."/>
            <person name="Obokata J."/>
            <person name="Shigenobu S."/>
        </authorList>
    </citation>
    <scope>NUCLEOTIDE SEQUENCE [LARGE SCALE GENOMIC DNA]</scope>
</reference>
<dbReference type="InterPro" id="IPR001878">
    <property type="entry name" value="Znf_CCHC"/>
</dbReference>
<dbReference type="InterPro" id="IPR021110">
    <property type="entry name" value="DNA_rep_checkpnt_protein"/>
</dbReference>
<keyword evidence="7" id="KW-1185">Reference proteome</keyword>
<evidence type="ECO:0000259" key="5">
    <source>
        <dbReference type="PROSITE" id="PS50158"/>
    </source>
</evidence>
<feature type="region of interest" description="Disordered" evidence="4">
    <location>
        <begin position="329"/>
        <end position="356"/>
    </location>
</feature>
<name>A0AAV4GY12_9GAST</name>
<evidence type="ECO:0000256" key="4">
    <source>
        <dbReference type="SAM" id="MobiDB-lite"/>
    </source>
</evidence>
<comment type="subcellular location">
    <subcellularLocation>
        <location evidence="1">Nucleus</location>
    </subcellularLocation>
</comment>
<dbReference type="Proteomes" id="UP000762676">
    <property type="component" value="Unassembled WGS sequence"/>
</dbReference>
<feature type="region of interest" description="Disordered" evidence="4">
    <location>
        <begin position="426"/>
        <end position="450"/>
    </location>
</feature>
<feature type="non-terminal residue" evidence="6">
    <location>
        <position position="659"/>
    </location>
</feature>
<sequence>MSEKNSFEELRRSLKKWEAAFVIVHQRKPNKDDLSNAPFDIKEKYRLYHEEKKGLQPKLKKSAESSVTEHLEQSEVWGVELNKKQQKHQNCPGEQSRKSVGDVLGKLGAKLFDNAKASHMAPFAMKKKPHGIFKKVPCNESLPESCAKKSSPPCSPSKPIPPSNAHEISNYGATSKETSNRTYTDVKDSDLVVRGGIFKGAERFLKKTASGSLAHGLSPRPQPSSKPRMSFLSRDFTKMNTENSDGDYEMDEITERKANKMTTVERSGSNFATSCSPQKIKTCNISAKQNSKETIMNPVYSEPSASPGVAANYCPGEIKDHLDMFETHKKPHSSVSSYDPDKRSPNSKKTCSNQTSLPLMSAHVDTFDFSRKHDETLFSKKLSNKSLHVNENKFSEGENANSRLGQAYASNLLKLDAEDQPLSAVSRKRKAVISDTDEETGDQEMQQPEKIRSKCDLELPNKSTVMKKAVLTKNTPLVKKSTAALSENFVSLNMKKKGYRRKGAAGLTAGQLRRKQWKQKMSSRSASYGTNKCFKCGGEGHWANKCKGKSFNKPGFEAPSSNTDVSGPVDETDFPSLRQAALMARGTDKVILDGTEHDETDITDIEASLVRDRWEDAATSSSQTPPAAKPLSSILDTQRVARILLRHRSSKPLSLLSIL</sequence>
<dbReference type="EMBL" id="BMAT01001684">
    <property type="protein sequence ID" value="GFR90299.1"/>
    <property type="molecule type" value="Genomic_DNA"/>
</dbReference>
<keyword evidence="3" id="KW-0862">Zinc</keyword>
<dbReference type="Pfam" id="PF11719">
    <property type="entry name" value="Drc1-Sld2"/>
    <property type="match status" value="1"/>
</dbReference>
<dbReference type="CDD" id="cd22289">
    <property type="entry name" value="RecQL4_SLD2_NTD"/>
    <property type="match status" value="1"/>
</dbReference>
<feature type="compositionally biased region" description="Polar residues" evidence="4">
    <location>
        <begin position="171"/>
        <end position="181"/>
    </location>
</feature>
<evidence type="ECO:0000256" key="2">
    <source>
        <dbReference type="ARBA" id="ARBA00023242"/>
    </source>
</evidence>
<dbReference type="PROSITE" id="PS50158">
    <property type="entry name" value="ZF_CCHC"/>
    <property type="match status" value="1"/>
</dbReference>
<keyword evidence="6" id="KW-0378">Hydrolase</keyword>
<organism evidence="6 7">
    <name type="scientific">Elysia marginata</name>
    <dbReference type="NCBI Taxonomy" id="1093978"/>
    <lineage>
        <taxon>Eukaryota</taxon>
        <taxon>Metazoa</taxon>
        <taxon>Spiralia</taxon>
        <taxon>Lophotrochozoa</taxon>
        <taxon>Mollusca</taxon>
        <taxon>Gastropoda</taxon>
        <taxon>Heterobranchia</taxon>
        <taxon>Euthyneura</taxon>
        <taxon>Panpulmonata</taxon>
        <taxon>Sacoglossa</taxon>
        <taxon>Placobranchoidea</taxon>
        <taxon>Plakobranchidae</taxon>
        <taxon>Elysia</taxon>
    </lineage>
</organism>
<keyword evidence="6" id="KW-0347">Helicase</keyword>
<keyword evidence="2" id="KW-0539">Nucleus</keyword>
<feature type="region of interest" description="Disordered" evidence="4">
    <location>
        <begin position="211"/>
        <end position="230"/>
    </location>
</feature>
<proteinExistence type="predicted"/>
<evidence type="ECO:0000313" key="6">
    <source>
        <dbReference type="EMBL" id="GFR90299.1"/>
    </source>
</evidence>
<dbReference type="SMART" id="SM00343">
    <property type="entry name" value="ZnF_C2HC"/>
    <property type="match status" value="1"/>
</dbReference>
<feature type="compositionally biased region" description="Pro residues" evidence="4">
    <location>
        <begin position="153"/>
        <end position="162"/>
    </location>
</feature>
<keyword evidence="3" id="KW-0863">Zinc-finger</keyword>
<dbReference type="GO" id="GO:0005634">
    <property type="term" value="C:nucleus"/>
    <property type="evidence" value="ECO:0007669"/>
    <property type="project" value="UniProtKB-SubCell"/>
</dbReference>
<dbReference type="GO" id="GO:0008270">
    <property type="term" value="F:zinc ion binding"/>
    <property type="evidence" value="ECO:0007669"/>
    <property type="project" value="UniProtKB-KW"/>
</dbReference>
<evidence type="ECO:0000313" key="7">
    <source>
        <dbReference type="Proteomes" id="UP000762676"/>
    </source>
</evidence>
<feature type="region of interest" description="Disordered" evidence="4">
    <location>
        <begin position="144"/>
        <end position="181"/>
    </location>
</feature>
<dbReference type="InterPro" id="IPR036875">
    <property type="entry name" value="Znf_CCHC_sf"/>
</dbReference>
<keyword evidence="3" id="KW-0479">Metal-binding</keyword>
<dbReference type="SUPFAM" id="SSF57756">
    <property type="entry name" value="Retrovirus zinc finger-like domains"/>
    <property type="match status" value="1"/>
</dbReference>
<dbReference type="GO" id="GO:0006260">
    <property type="term" value="P:DNA replication"/>
    <property type="evidence" value="ECO:0007669"/>
    <property type="project" value="InterPro"/>
</dbReference>
<dbReference type="AlphaFoldDB" id="A0AAV4GY12"/>
<evidence type="ECO:0000256" key="1">
    <source>
        <dbReference type="ARBA" id="ARBA00004123"/>
    </source>
</evidence>
<accession>A0AAV4GY12</accession>